<accession>A0ABS2XEG2</accession>
<sequence>MVEEDTVLYCYEYEKGRTGGPSRRDSTPTYGRLRPISMPVEYNWVGDYEDPSKLKREGRRETSLLRYVSEDKVSQEEYLTQRSSKRDTGKRSKKKAEKGGSPSHYALLPGVQMEVMRQESISTPIPDTSLYHTFQQSSLHQKNKKKSKGTAAAMSKRRISCKDLGRGDCEGWLWKKKDAKSYFSQKWKKYWFVLKDTSLYWYMNEEDEKAEGFICLPEFKIDRANECRKKYAFKACHPKIKSFYFAADGVDDMNRWLSRLNMAAAGYAERERIKQDQDYWSESDHEDTDTPSTPKQDSPPPPYDTYPRPPSMNCASPFLEPKPGRLSSTETSQSHSSHEESRQEQTDRSSTESPVRKSASQRRSWQDLIETPLTSSGLHYLQTLPLEDSVFSEPAGAGSPEHRRQCTLPMQRSLLQDHYGPFPLDQAERLQALGSIGGKPRSFTLPRDGGLSHCLTPSASTSDHHKEPDRKENNTPEEKGSERNKEEEKPADSLQDLYRALERASLSPIGDHRLSTKLEYKRSFIKRCNDPVINDKLHRVRILRSTLKAREGEIAIIDKLLDNPKLTSSEFQEWKQVYLELVLDICQTSAPKDPVNGSSDPASHAPPLAHTHSYIETHV</sequence>
<feature type="region of interest" description="Disordered" evidence="1">
    <location>
        <begin position="75"/>
        <end position="107"/>
    </location>
</feature>
<dbReference type="Gene3D" id="2.30.29.30">
    <property type="entry name" value="Pleckstrin-homology domain (PH domain)/Phosphotyrosine-binding domain (PTB)"/>
    <property type="match status" value="1"/>
</dbReference>
<dbReference type="GO" id="GO:0016301">
    <property type="term" value="F:kinase activity"/>
    <property type="evidence" value="ECO:0007669"/>
    <property type="project" value="UniProtKB-KW"/>
</dbReference>
<feature type="domain" description="PH" evidence="2">
    <location>
        <begin position="166"/>
        <end position="265"/>
    </location>
</feature>
<feature type="region of interest" description="Disordered" evidence="1">
    <location>
        <begin position="441"/>
        <end position="492"/>
    </location>
</feature>
<dbReference type="SMART" id="SM00233">
    <property type="entry name" value="PH"/>
    <property type="match status" value="1"/>
</dbReference>
<feature type="compositionally biased region" description="Polar residues" evidence="1">
    <location>
        <begin position="592"/>
        <end position="601"/>
    </location>
</feature>
<dbReference type="Pfam" id="PF00169">
    <property type="entry name" value="PH"/>
    <property type="match status" value="1"/>
</dbReference>
<dbReference type="EMBL" id="JAAWVQ010022357">
    <property type="protein sequence ID" value="MBN3272605.1"/>
    <property type="molecule type" value="Genomic_DNA"/>
</dbReference>
<evidence type="ECO:0000259" key="2">
    <source>
        <dbReference type="PROSITE" id="PS50003"/>
    </source>
</evidence>
<evidence type="ECO:0000313" key="4">
    <source>
        <dbReference type="Proteomes" id="UP001166093"/>
    </source>
</evidence>
<dbReference type="PANTHER" id="PTHR12844:SF21">
    <property type="entry name" value="CONNECTOR ENHANCER OF KINASE SUPPRESSOR OF RAS 2"/>
    <property type="match status" value="1"/>
</dbReference>
<feature type="non-terminal residue" evidence="3">
    <location>
        <position position="1"/>
    </location>
</feature>
<dbReference type="CDD" id="cd01260">
    <property type="entry name" value="PH_CNK_mammalian-like"/>
    <property type="match status" value="1"/>
</dbReference>
<dbReference type="SUPFAM" id="SSF50729">
    <property type="entry name" value="PH domain-like"/>
    <property type="match status" value="1"/>
</dbReference>
<feature type="region of interest" description="Disordered" evidence="1">
    <location>
        <begin position="592"/>
        <end position="611"/>
    </location>
</feature>
<keyword evidence="4" id="KW-1185">Reference proteome</keyword>
<name>A0ABS2XEG2_POLSP</name>
<keyword evidence="3" id="KW-0808">Transferase</keyword>
<feature type="compositionally biased region" description="Basic and acidic residues" evidence="1">
    <location>
        <begin position="336"/>
        <end position="350"/>
    </location>
</feature>
<reference evidence="3" key="1">
    <citation type="journal article" date="2021" name="Cell">
        <title>Tracing the genetic footprints of vertebrate landing in non-teleost ray-finned fishes.</title>
        <authorList>
            <person name="Bi X."/>
            <person name="Wang K."/>
            <person name="Yang L."/>
            <person name="Pan H."/>
            <person name="Jiang H."/>
            <person name="Wei Q."/>
            <person name="Fang M."/>
            <person name="Yu H."/>
            <person name="Zhu C."/>
            <person name="Cai Y."/>
            <person name="He Y."/>
            <person name="Gan X."/>
            <person name="Zeng H."/>
            <person name="Yu D."/>
            <person name="Zhu Y."/>
            <person name="Jiang H."/>
            <person name="Qiu Q."/>
            <person name="Yang H."/>
            <person name="Zhang Y.E."/>
            <person name="Wang W."/>
            <person name="Zhu M."/>
            <person name="He S."/>
            <person name="Zhang G."/>
        </authorList>
    </citation>
    <scope>NUCLEOTIDE SEQUENCE</scope>
    <source>
        <tissue evidence="3">Muscle</tissue>
    </source>
</reference>
<dbReference type="InterPro" id="IPR011993">
    <property type="entry name" value="PH-like_dom_sf"/>
</dbReference>
<feature type="compositionally biased region" description="Basic and acidic residues" evidence="1">
    <location>
        <begin position="462"/>
        <end position="491"/>
    </location>
</feature>
<gene>
    <name evidence="3" type="primary">Cnksr2_3</name>
    <name evidence="3" type="ORF">GTO93_0001507</name>
</gene>
<feature type="region of interest" description="Disordered" evidence="1">
    <location>
        <begin position="14"/>
        <end position="34"/>
    </location>
</feature>
<feature type="non-terminal residue" evidence="3">
    <location>
        <position position="619"/>
    </location>
</feature>
<organism evidence="3 4">
    <name type="scientific">Polyodon spathula</name>
    <name type="common">North American paddlefish</name>
    <name type="synonym">Squalus spathula</name>
    <dbReference type="NCBI Taxonomy" id="7913"/>
    <lineage>
        <taxon>Eukaryota</taxon>
        <taxon>Metazoa</taxon>
        <taxon>Chordata</taxon>
        <taxon>Craniata</taxon>
        <taxon>Vertebrata</taxon>
        <taxon>Euteleostomi</taxon>
        <taxon>Actinopterygii</taxon>
        <taxon>Chondrostei</taxon>
        <taxon>Acipenseriformes</taxon>
        <taxon>Polyodontidae</taxon>
        <taxon>Polyodon</taxon>
    </lineage>
</organism>
<feature type="compositionally biased region" description="Acidic residues" evidence="1">
    <location>
        <begin position="279"/>
        <end position="289"/>
    </location>
</feature>
<feature type="region of interest" description="Disordered" evidence="1">
    <location>
        <begin position="277"/>
        <end position="368"/>
    </location>
</feature>
<proteinExistence type="predicted"/>
<dbReference type="Proteomes" id="UP001166093">
    <property type="component" value="Unassembled WGS sequence"/>
</dbReference>
<feature type="compositionally biased region" description="Basic and acidic residues" evidence="1">
    <location>
        <begin position="14"/>
        <end position="26"/>
    </location>
</feature>
<dbReference type="Pfam" id="PF06663">
    <property type="entry name" value="CNK2_3_dom"/>
    <property type="match status" value="1"/>
</dbReference>
<dbReference type="PROSITE" id="PS50003">
    <property type="entry name" value="PH_DOMAIN"/>
    <property type="match status" value="1"/>
</dbReference>
<dbReference type="InterPro" id="IPR051566">
    <property type="entry name" value="CNKSR"/>
</dbReference>
<protein>
    <submittedName>
        <fullName evidence="3">CNKR2 kinase</fullName>
    </submittedName>
</protein>
<evidence type="ECO:0000256" key="1">
    <source>
        <dbReference type="SAM" id="MobiDB-lite"/>
    </source>
</evidence>
<evidence type="ECO:0000313" key="3">
    <source>
        <dbReference type="EMBL" id="MBN3272605.1"/>
    </source>
</evidence>
<dbReference type="InterPro" id="IPR001849">
    <property type="entry name" value="PH_domain"/>
</dbReference>
<keyword evidence="3" id="KW-0418">Kinase</keyword>
<dbReference type="InterPro" id="IPR010599">
    <property type="entry name" value="CNK2/3_dom"/>
</dbReference>
<dbReference type="PANTHER" id="PTHR12844">
    <property type="entry name" value="CONNECTOR ENCHANCER OF KINASE SUPPRESSOR OF RAS"/>
    <property type="match status" value="1"/>
</dbReference>
<comment type="caution">
    <text evidence="3">The sequence shown here is derived from an EMBL/GenBank/DDBJ whole genome shotgun (WGS) entry which is preliminary data.</text>
</comment>
<feature type="compositionally biased region" description="Pro residues" evidence="1">
    <location>
        <begin position="297"/>
        <end position="310"/>
    </location>
</feature>